<dbReference type="GO" id="GO:0005634">
    <property type="term" value="C:nucleus"/>
    <property type="evidence" value="ECO:0007669"/>
    <property type="project" value="UniProtKB-SubCell"/>
</dbReference>
<reference evidence="6 7" key="1">
    <citation type="journal article" date="2019" name="Sci. Rep.">
        <title>Colletotrichum shisoi sp. nov., an anthracnose pathogen of Perilla frutescens in Japan: molecular phylogenetic, morphological and genomic evidence.</title>
        <authorList>
            <person name="Gan P."/>
            <person name="Tsushima A."/>
            <person name="Hiroyama R."/>
            <person name="Narusaka M."/>
            <person name="Takano Y."/>
            <person name="Narusaka Y."/>
            <person name="Kawaradani M."/>
            <person name="Damm U."/>
            <person name="Shirasu K."/>
        </authorList>
    </citation>
    <scope>NUCLEOTIDE SEQUENCE [LARGE SCALE GENOMIC DNA]</scope>
    <source>
        <strain evidence="6 7">PG-2018a</strain>
    </source>
</reference>
<dbReference type="OrthoDB" id="66982at2759"/>
<organism evidence="6 7">
    <name type="scientific">Colletotrichum shisoi</name>
    <dbReference type="NCBI Taxonomy" id="2078593"/>
    <lineage>
        <taxon>Eukaryota</taxon>
        <taxon>Fungi</taxon>
        <taxon>Dikarya</taxon>
        <taxon>Ascomycota</taxon>
        <taxon>Pezizomycotina</taxon>
        <taxon>Sordariomycetes</taxon>
        <taxon>Hypocreomycetidae</taxon>
        <taxon>Glomerellales</taxon>
        <taxon>Glomerellaceae</taxon>
        <taxon>Colletotrichum</taxon>
        <taxon>Colletotrichum destructivum species complex</taxon>
    </lineage>
</organism>
<dbReference type="Pfam" id="PF02269">
    <property type="entry name" value="TFIID-18kDa"/>
    <property type="match status" value="1"/>
</dbReference>
<feature type="non-terminal residue" evidence="6">
    <location>
        <position position="369"/>
    </location>
</feature>
<dbReference type="PANTHER" id="PTHR11380:SF16">
    <property type="entry name" value="TRANSCRIPTION INITIATION PROTEIN SPT3 HOMOLOG"/>
    <property type="match status" value="1"/>
</dbReference>
<comment type="subcellular location">
    <subcellularLocation>
        <location evidence="1">Nucleus</location>
    </subcellularLocation>
</comment>
<evidence type="ECO:0000256" key="5">
    <source>
        <dbReference type="ARBA" id="ARBA00061274"/>
    </source>
</evidence>
<dbReference type="Proteomes" id="UP000326340">
    <property type="component" value="Unassembled WGS sequence"/>
</dbReference>
<comment type="similarity">
    <text evidence="5">Belongs to the SPT3 family.</text>
</comment>
<protein>
    <submittedName>
        <fullName evidence="6">SAGA complex subunit spt3</fullName>
    </submittedName>
</protein>
<evidence type="ECO:0000256" key="4">
    <source>
        <dbReference type="ARBA" id="ARBA00023242"/>
    </source>
</evidence>
<dbReference type="EMBL" id="PUHP01001451">
    <property type="protein sequence ID" value="TQN65795.1"/>
    <property type="molecule type" value="Genomic_DNA"/>
</dbReference>
<evidence type="ECO:0000313" key="7">
    <source>
        <dbReference type="Proteomes" id="UP000326340"/>
    </source>
</evidence>
<dbReference type="GO" id="GO:0046982">
    <property type="term" value="F:protein heterodimerization activity"/>
    <property type="evidence" value="ECO:0007669"/>
    <property type="project" value="InterPro"/>
</dbReference>
<dbReference type="InterPro" id="IPR003195">
    <property type="entry name" value="TFIID_TAF13"/>
</dbReference>
<evidence type="ECO:0000256" key="3">
    <source>
        <dbReference type="ARBA" id="ARBA00023163"/>
    </source>
</evidence>
<dbReference type="SUPFAM" id="SSF47113">
    <property type="entry name" value="Histone-fold"/>
    <property type="match status" value="1"/>
</dbReference>
<dbReference type="GO" id="GO:0006366">
    <property type="term" value="P:transcription by RNA polymerase II"/>
    <property type="evidence" value="ECO:0007669"/>
    <property type="project" value="InterPro"/>
</dbReference>
<dbReference type="PANTHER" id="PTHR11380">
    <property type="entry name" value="TRANSCRIPTION INITIATION FACTOR TFIID/SUPT3-RELATED"/>
    <property type="match status" value="1"/>
</dbReference>
<dbReference type="InterPro" id="IPR009072">
    <property type="entry name" value="Histone-fold"/>
</dbReference>
<evidence type="ECO:0000256" key="2">
    <source>
        <dbReference type="ARBA" id="ARBA00023015"/>
    </source>
</evidence>
<dbReference type="GO" id="GO:0003712">
    <property type="term" value="F:transcription coregulator activity"/>
    <property type="evidence" value="ECO:0007669"/>
    <property type="project" value="TreeGrafter"/>
</dbReference>
<comment type="caution">
    <text evidence="6">The sequence shown here is derived from an EMBL/GenBank/DDBJ whole genome shotgun (WGS) entry which is preliminary data.</text>
</comment>
<keyword evidence="2" id="KW-0805">Transcription regulation</keyword>
<keyword evidence="7" id="KW-1185">Reference proteome</keyword>
<keyword evidence="3" id="KW-0804">Transcription</keyword>
<sequence>MWNGYFTHQSMMYIAGETQDASIQTIKLIEDIIRDKVVHMLKTAHDLAARRGSRVISNTDVIFQVRHDNARIERLRTFLTWKAIRKAVKDSEDKGGFLDEAELDDGVVLGPMDDAPASRAKFPAVAFPWDVSSLFSEPVAEFGQDDLMDVSSSEAALEKLRKNDERTREMTVAEYATWSEYRHASLTYRKAKRFREWSGLGIIAENKPNDDVMDTLGFLTSEMVQKLTAEALRVQGQEIGYNEKSALTGSGSDLVQKPRGLFAESEGVRKAVDEKHRAKTASVRLSLEEAATQWTFVHRKSAKVIADELFICRHHSIREPQCSQIDFFKVIDSLKLPVYRHVPGVSGTSMGLHYHGTCMRELGDTTPLT</sequence>
<dbReference type="AlphaFoldDB" id="A0A5Q4BFV5"/>
<keyword evidence="4" id="KW-0539">Nucleus</keyword>
<proteinExistence type="inferred from homology"/>
<gene>
    <name evidence="6" type="primary">Spt3-2</name>
    <name evidence="6" type="ORF">CSHISOI_09619</name>
</gene>
<evidence type="ECO:0000313" key="6">
    <source>
        <dbReference type="EMBL" id="TQN65795.1"/>
    </source>
</evidence>
<evidence type="ECO:0000256" key="1">
    <source>
        <dbReference type="ARBA" id="ARBA00004123"/>
    </source>
</evidence>
<dbReference type="GO" id="GO:0000124">
    <property type="term" value="C:SAGA complex"/>
    <property type="evidence" value="ECO:0007669"/>
    <property type="project" value="TreeGrafter"/>
</dbReference>
<name>A0A5Q4BFV5_9PEZI</name>
<accession>A0A5Q4BFV5</accession>
<dbReference type="CDD" id="cd22926">
    <property type="entry name" value="HFD_SPT3"/>
    <property type="match status" value="1"/>
</dbReference>